<accession>A0A2H3CJG1</accession>
<dbReference type="EMBL" id="KZ293785">
    <property type="protein sequence ID" value="PBK79332.1"/>
    <property type="molecule type" value="Genomic_DNA"/>
</dbReference>
<organism evidence="2 3">
    <name type="scientific">Armillaria gallica</name>
    <name type="common">Bulbous honey fungus</name>
    <name type="synonym">Armillaria bulbosa</name>
    <dbReference type="NCBI Taxonomy" id="47427"/>
    <lineage>
        <taxon>Eukaryota</taxon>
        <taxon>Fungi</taxon>
        <taxon>Dikarya</taxon>
        <taxon>Basidiomycota</taxon>
        <taxon>Agaricomycotina</taxon>
        <taxon>Agaricomycetes</taxon>
        <taxon>Agaricomycetidae</taxon>
        <taxon>Agaricales</taxon>
        <taxon>Marasmiineae</taxon>
        <taxon>Physalacriaceae</taxon>
        <taxon>Armillaria</taxon>
    </lineage>
</organism>
<protein>
    <submittedName>
        <fullName evidence="2">Uncharacterized protein</fullName>
    </submittedName>
</protein>
<evidence type="ECO:0000256" key="1">
    <source>
        <dbReference type="SAM" id="MobiDB-lite"/>
    </source>
</evidence>
<name>A0A2H3CJG1_ARMGA</name>
<proteinExistence type="predicted"/>
<dbReference type="AlphaFoldDB" id="A0A2H3CJG1"/>
<sequence length="126" mass="14187">MVFIEEHLECYLEKKNSSSRVQRSTDNEGTETMNGVGDTADEDLTAQPSGQNDEQEDCNSVRRPDLPKNAPKWAVDSLVVFDRECALPEFGRLINLWIRFEIKEGFANSSKFGAASRPPAIHDWIA</sequence>
<feature type="region of interest" description="Disordered" evidence="1">
    <location>
        <begin position="15"/>
        <end position="69"/>
    </location>
</feature>
<evidence type="ECO:0000313" key="3">
    <source>
        <dbReference type="Proteomes" id="UP000217790"/>
    </source>
</evidence>
<keyword evidence="3" id="KW-1185">Reference proteome</keyword>
<evidence type="ECO:0000313" key="2">
    <source>
        <dbReference type="EMBL" id="PBK79332.1"/>
    </source>
</evidence>
<reference evidence="3" key="1">
    <citation type="journal article" date="2017" name="Nat. Ecol. Evol.">
        <title>Genome expansion and lineage-specific genetic innovations in the forest pathogenic fungi Armillaria.</title>
        <authorList>
            <person name="Sipos G."/>
            <person name="Prasanna A.N."/>
            <person name="Walter M.C."/>
            <person name="O'Connor E."/>
            <person name="Balint B."/>
            <person name="Krizsan K."/>
            <person name="Kiss B."/>
            <person name="Hess J."/>
            <person name="Varga T."/>
            <person name="Slot J."/>
            <person name="Riley R."/>
            <person name="Boka B."/>
            <person name="Rigling D."/>
            <person name="Barry K."/>
            <person name="Lee J."/>
            <person name="Mihaltcheva S."/>
            <person name="LaButti K."/>
            <person name="Lipzen A."/>
            <person name="Waldron R."/>
            <person name="Moloney N.M."/>
            <person name="Sperisen C."/>
            <person name="Kredics L."/>
            <person name="Vagvoelgyi C."/>
            <person name="Patrignani A."/>
            <person name="Fitzpatrick D."/>
            <person name="Nagy I."/>
            <person name="Doyle S."/>
            <person name="Anderson J.B."/>
            <person name="Grigoriev I.V."/>
            <person name="Gueldener U."/>
            <person name="Muensterkoetter M."/>
            <person name="Nagy L.G."/>
        </authorList>
    </citation>
    <scope>NUCLEOTIDE SEQUENCE [LARGE SCALE GENOMIC DNA]</scope>
    <source>
        <strain evidence="3">Ar21-2</strain>
    </source>
</reference>
<dbReference type="Proteomes" id="UP000217790">
    <property type="component" value="Unassembled WGS sequence"/>
</dbReference>
<dbReference type="InParanoid" id="A0A2H3CJG1"/>
<gene>
    <name evidence="2" type="ORF">ARMGADRAFT_1093244</name>
</gene>